<dbReference type="PANTHER" id="PTHR30151:SF0">
    <property type="entry name" value="ABC TRANSPORTER PERMEASE PROTEIN MJ0413-RELATED"/>
    <property type="match status" value="1"/>
</dbReference>
<dbReference type="SUPFAM" id="SSF161098">
    <property type="entry name" value="MetI-like"/>
    <property type="match status" value="1"/>
</dbReference>
<dbReference type="PANTHER" id="PTHR30151">
    <property type="entry name" value="ALKANE SULFONATE ABC TRANSPORTER-RELATED, MEMBRANE SUBUNIT"/>
    <property type="match status" value="1"/>
</dbReference>
<feature type="transmembrane region" description="Helical" evidence="7">
    <location>
        <begin position="56"/>
        <end position="79"/>
    </location>
</feature>
<accession>A0AAU7PMR6</accession>
<feature type="transmembrane region" description="Helical" evidence="7">
    <location>
        <begin position="184"/>
        <end position="204"/>
    </location>
</feature>
<feature type="transmembrane region" description="Helical" evidence="7">
    <location>
        <begin position="216"/>
        <end position="233"/>
    </location>
</feature>
<feature type="domain" description="ABC transmembrane type-1" evidence="8">
    <location>
        <begin position="53"/>
        <end position="237"/>
    </location>
</feature>
<evidence type="ECO:0000256" key="4">
    <source>
        <dbReference type="ARBA" id="ARBA00022692"/>
    </source>
</evidence>
<evidence type="ECO:0000256" key="6">
    <source>
        <dbReference type="ARBA" id="ARBA00023136"/>
    </source>
</evidence>
<dbReference type="PROSITE" id="PS50928">
    <property type="entry name" value="ABC_TM1"/>
    <property type="match status" value="1"/>
</dbReference>
<evidence type="ECO:0000259" key="8">
    <source>
        <dbReference type="PROSITE" id="PS50928"/>
    </source>
</evidence>
<keyword evidence="3" id="KW-1003">Cell membrane</keyword>
<evidence type="ECO:0000256" key="1">
    <source>
        <dbReference type="ARBA" id="ARBA00004651"/>
    </source>
</evidence>
<protein>
    <submittedName>
        <fullName evidence="9">ABC transporter permease</fullName>
    </submittedName>
</protein>
<comment type="subcellular location">
    <subcellularLocation>
        <location evidence="1 7">Cell membrane</location>
        <topology evidence="1 7">Multi-pass membrane protein</topology>
    </subcellularLocation>
</comment>
<evidence type="ECO:0000256" key="2">
    <source>
        <dbReference type="ARBA" id="ARBA00022448"/>
    </source>
</evidence>
<dbReference type="InterPro" id="IPR035906">
    <property type="entry name" value="MetI-like_sf"/>
</dbReference>
<dbReference type="RefSeq" id="WP_349945617.1">
    <property type="nucleotide sequence ID" value="NZ_CP157940.1"/>
</dbReference>
<proteinExistence type="inferred from homology"/>
<keyword evidence="6 7" id="KW-0472">Membrane</keyword>
<comment type="similarity">
    <text evidence="7">Belongs to the binding-protein-dependent transport system permease family.</text>
</comment>
<keyword evidence="4 7" id="KW-0812">Transmembrane</keyword>
<evidence type="ECO:0000256" key="7">
    <source>
        <dbReference type="RuleBase" id="RU363032"/>
    </source>
</evidence>
<evidence type="ECO:0000256" key="5">
    <source>
        <dbReference type="ARBA" id="ARBA00022989"/>
    </source>
</evidence>
<keyword evidence="5 7" id="KW-1133">Transmembrane helix</keyword>
<dbReference type="EMBL" id="CP157940">
    <property type="protein sequence ID" value="XBS53550.1"/>
    <property type="molecule type" value="Genomic_DNA"/>
</dbReference>
<name>A0AAU7PMR6_9FIRM</name>
<reference evidence="9" key="1">
    <citation type="submission" date="2024-06" db="EMBL/GenBank/DDBJ databases">
        <title>Lacrimispora cavernae sp. nov., a novel anaerobe isolated from bat guano pile inside a cave.</title>
        <authorList>
            <person name="Miller S.L."/>
            <person name="Lu N."/>
            <person name="King J."/>
            <person name="Sankaranarayanan K."/>
            <person name="Lawson P.A."/>
        </authorList>
    </citation>
    <scope>NUCLEOTIDE SEQUENCE</scope>
    <source>
        <strain evidence="9">BS-2</strain>
    </source>
</reference>
<dbReference type="GO" id="GO:0055085">
    <property type="term" value="P:transmembrane transport"/>
    <property type="evidence" value="ECO:0007669"/>
    <property type="project" value="InterPro"/>
</dbReference>
<dbReference type="InterPro" id="IPR000515">
    <property type="entry name" value="MetI-like"/>
</dbReference>
<feature type="transmembrane region" description="Helical" evidence="7">
    <location>
        <begin position="119"/>
        <end position="138"/>
    </location>
</feature>
<dbReference type="Pfam" id="PF00528">
    <property type="entry name" value="BPD_transp_1"/>
    <property type="match status" value="1"/>
</dbReference>
<evidence type="ECO:0000256" key="3">
    <source>
        <dbReference type="ARBA" id="ARBA00022475"/>
    </source>
</evidence>
<sequence>MRKKMWVFLKGFLLVNLLWLLLAAILSTPVLPGPLTVYAKFSQVATARLWLHIGASLGRVAAGLSISLLIGIPVGIVMASSSIANRLLHPLVYFSYPVPKTALLPVCMLLLGLGNGSKILIIVLTTVFQIIVAVRDAAEHIDQGIYYVAKSAGADKKSILKNITLPAVLPELFTSIRIGTGTSLAILLIVEAYGTRWGIGYFILDAWSRINYIQMYGGIVIMSVVGAGLFWILDGIQWTLCKSTR</sequence>
<gene>
    <name evidence="9" type="ORF">ABFV83_17315</name>
</gene>
<organism evidence="9">
    <name type="scientific">Lacrimispora sp. BS-2</name>
    <dbReference type="NCBI Taxonomy" id="3151850"/>
    <lineage>
        <taxon>Bacteria</taxon>
        <taxon>Bacillati</taxon>
        <taxon>Bacillota</taxon>
        <taxon>Clostridia</taxon>
        <taxon>Lachnospirales</taxon>
        <taxon>Lachnospiraceae</taxon>
        <taxon>Lacrimispora</taxon>
    </lineage>
</organism>
<keyword evidence="2 7" id="KW-0813">Transport</keyword>
<dbReference type="GO" id="GO:0005886">
    <property type="term" value="C:plasma membrane"/>
    <property type="evidence" value="ECO:0007669"/>
    <property type="project" value="UniProtKB-SubCell"/>
</dbReference>
<evidence type="ECO:0000313" key="9">
    <source>
        <dbReference type="EMBL" id="XBS53550.1"/>
    </source>
</evidence>
<dbReference type="Gene3D" id="1.10.3720.10">
    <property type="entry name" value="MetI-like"/>
    <property type="match status" value="1"/>
</dbReference>
<dbReference type="AlphaFoldDB" id="A0AAU7PMR6"/>